<evidence type="ECO:0000313" key="3">
    <source>
        <dbReference type="Proteomes" id="UP001489004"/>
    </source>
</evidence>
<evidence type="ECO:0000256" key="1">
    <source>
        <dbReference type="SAM" id="Coils"/>
    </source>
</evidence>
<comment type="caution">
    <text evidence="2">The sequence shown here is derived from an EMBL/GenBank/DDBJ whole genome shotgun (WGS) entry which is preliminary data.</text>
</comment>
<feature type="coiled-coil region" evidence="1">
    <location>
        <begin position="159"/>
        <end position="189"/>
    </location>
</feature>
<protein>
    <submittedName>
        <fullName evidence="2">Uncharacterized protein</fullName>
    </submittedName>
</protein>
<sequence>MQTPAAAKLTGRVEFELLRVDKAPRVGGQHMVQLLIEVKDGDISAASTQESLVAQTVVQLLAAATQNDEDTWAALTNFHFWRFFQACKQSDGTWEVRGSAARQLVDTEFMAGPQTQSCLSLLFASIFPDEQMPEAHDLDAALQKVDDQLQQRSVVAANYFRVLKRAQRAEAERQRAEAAEQRVKDLEAQLATFKQ</sequence>
<name>A0AAW1Q0V4_9CHLO</name>
<keyword evidence="3" id="KW-1185">Reference proteome</keyword>
<organism evidence="2 3">
    <name type="scientific">[Myrmecia] bisecta</name>
    <dbReference type="NCBI Taxonomy" id="41462"/>
    <lineage>
        <taxon>Eukaryota</taxon>
        <taxon>Viridiplantae</taxon>
        <taxon>Chlorophyta</taxon>
        <taxon>core chlorophytes</taxon>
        <taxon>Trebouxiophyceae</taxon>
        <taxon>Trebouxiales</taxon>
        <taxon>Trebouxiaceae</taxon>
        <taxon>Myrmecia</taxon>
    </lineage>
</organism>
<evidence type="ECO:0000313" key="2">
    <source>
        <dbReference type="EMBL" id="KAK9814280.1"/>
    </source>
</evidence>
<dbReference type="EMBL" id="JALJOR010000007">
    <property type="protein sequence ID" value="KAK9814280.1"/>
    <property type="molecule type" value="Genomic_DNA"/>
</dbReference>
<accession>A0AAW1Q0V4</accession>
<reference evidence="2 3" key="1">
    <citation type="journal article" date="2024" name="Nat. Commun.">
        <title>Phylogenomics reveals the evolutionary origins of lichenization in chlorophyte algae.</title>
        <authorList>
            <person name="Puginier C."/>
            <person name="Libourel C."/>
            <person name="Otte J."/>
            <person name="Skaloud P."/>
            <person name="Haon M."/>
            <person name="Grisel S."/>
            <person name="Petersen M."/>
            <person name="Berrin J.G."/>
            <person name="Delaux P.M."/>
            <person name="Dal Grande F."/>
            <person name="Keller J."/>
        </authorList>
    </citation>
    <scope>NUCLEOTIDE SEQUENCE [LARGE SCALE GENOMIC DNA]</scope>
    <source>
        <strain evidence="2 3">SAG 2043</strain>
    </source>
</reference>
<proteinExistence type="predicted"/>
<gene>
    <name evidence="2" type="ORF">WJX72_003336</name>
</gene>
<dbReference type="AlphaFoldDB" id="A0AAW1Q0V4"/>
<keyword evidence="1" id="KW-0175">Coiled coil</keyword>
<dbReference type="Proteomes" id="UP001489004">
    <property type="component" value="Unassembled WGS sequence"/>
</dbReference>